<sequence length="66" mass="7413">MIKIKLFTSKSGKELFDMKETFYAWGNESSVAPIPFTVCKEHTEDMGDNLIHVKDISSVKFGGVTK</sequence>
<reference evidence="1 2" key="1">
    <citation type="journal article" date="2014" name="Genome Announc.">
        <title>Complete Genome Sequence of Bacillus cereus Sensu Lato Bacteriophage Bcp1.</title>
        <authorList>
            <person name="Schuch R."/>
            <person name="Pelzek A.J."/>
            <person name="Fazzini M.M."/>
            <person name="Nelson D.C."/>
            <person name="Fischetti V.A."/>
        </authorList>
    </citation>
    <scope>NUCLEOTIDE SEQUENCE [LARGE SCALE GENOMIC DNA]</scope>
</reference>
<keyword evidence="2" id="KW-1185">Reference proteome</keyword>
<dbReference type="KEGG" id="vg:19487358"/>
<dbReference type="Proteomes" id="UP000019744">
    <property type="component" value="Segment"/>
</dbReference>
<name>X2JUM7_9CAUD</name>
<evidence type="ECO:0000313" key="2">
    <source>
        <dbReference type="Proteomes" id="UP000019744"/>
    </source>
</evidence>
<protein>
    <submittedName>
        <fullName evidence="1">Uncharacterized protein</fullName>
    </submittedName>
</protein>
<organism evidence="1 2">
    <name type="scientific">Bacillus phage Bcp1</name>
    <dbReference type="NCBI Taxonomy" id="584892"/>
    <lineage>
        <taxon>Viruses</taxon>
        <taxon>Duplodnaviria</taxon>
        <taxon>Heunggongvirae</taxon>
        <taxon>Uroviricota</taxon>
        <taxon>Caudoviricetes</taxon>
        <taxon>Herelleviridae</taxon>
        <taxon>Bastillevirinae</taxon>
        <taxon>Caeruleovirus</taxon>
        <taxon>Caeruleovirus Bcp1</taxon>
    </lineage>
</organism>
<dbReference type="RefSeq" id="YP_009031432.1">
    <property type="nucleotide sequence ID" value="NC_024137.1"/>
</dbReference>
<accession>X2JUM7</accession>
<gene>
    <name evidence="1" type="ORF">Bcp1_151</name>
</gene>
<dbReference type="OrthoDB" id="25564at10239"/>
<dbReference type="GeneID" id="19487358"/>
<proteinExistence type="predicted"/>
<dbReference type="EMBL" id="KJ451625">
    <property type="protein sequence ID" value="AHN66626.1"/>
    <property type="molecule type" value="Genomic_DNA"/>
</dbReference>
<evidence type="ECO:0000313" key="1">
    <source>
        <dbReference type="EMBL" id="AHN66626.1"/>
    </source>
</evidence>